<sequence length="467" mass="49032">MSRPERATPHAQLLIVADDLTGTADSAVGCAERGLHTQVLLAATRPQEADVVAVDLDSRECAPAVAARRHTACVDAWQGHYRHLFKKVDSTLRGNLAVEIASLVPKAGMALVAPAYPASGRTTREGRQWLDGVPVEETEVWRNAGIEGRADLIAMLSGAGLDTRLLDLDTLRGDDTRALERLRDWQRAGVQAVVCDAEDDRDLQRIATLGSALDSIVWVGAAGLGQALPDALVLVSEPAPEAVPETAFEDSHGRQARIAASAPAESGPTLSVIGSMSSRAHDQADALAAAIPALEVIEIAPATLREPAPPGARQRLSRRLADALTSNRDVMLRIAQPEERDTRDGAALSEALGALIAPHLADVCRLIATGGATARAILDAAGIERLTLIDAPVAGMARLTAERPTHPLEVVTKAGGFGHSAAFVDLWATHVAPRRPHAAAETAPFSETPARPGMHAPGRGTAKDSPA</sequence>
<dbReference type="InterPro" id="IPR037051">
    <property type="entry name" value="4-carb_acid_sugar_kinase_N_sf"/>
</dbReference>
<evidence type="ECO:0000256" key="4">
    <source>
        <dbReference type="ARBA" id="ARBA00022777"/>
    </source>
</evidence>
<protein>
    <submittedName>
        <fullName evidence="10">Four-carbon acid sugar kinase family protein</fullName>
    </submittedName>
</protein>
<keyword evidence="6" id="KW-0119">Carbohydrate metabolism</keyword>
<evidence type="ECO:0000259" key="9">
    <source>
        <dbReference type="Pfam" id="PF17042"/>
    </source>
</evidence>
<gene>
    <name evidence="10" type="ORF">ABV408_17085</name>
</gene>
<keyword evidence="5" id="KW-0067">ATP-binding</keyword>
<dbReference type="InterPro" id="IPR010737">
    <property type="entry name" value="4-carb_acid_sugar_kinase_N"/>
</dbReference>
<reference evidence="10" key="1">
    <citation type="submission" date="2024-06" db="EMBL/GenBank/DDBJ databases">
        <title>Complete genome of Salinicola endophyticus HNIBRBA4755.</title>
        <authorList>
            <person name="Shin S.Y."/>
            <person name="Kang H."/>
            <person name="Song J."/>
        </authorList>
    </citation>
    <scope>NUCLEOTIDE SEQUENCE</scope>
    <source>
        <strain evidence="10">HNIBRBA4755</strain>
    </source>
</reference>
<dbReference type="Gene3D" id="3.40.50.10840">
    <property type="entry name" value="Putative sugar-binding, N-terminal domain"/>
    <property type="match status" value="1"/>
</dbReference>
<evidence type="ECO:0000259" key="8">
    <source>
        <dbReference type="Pfam" id="PF07005"/>
    </source>
</evidence>
<dbReference type="GO" id="GO:0005524">
    <property type="term" value="F:ATP binding"/>
    <property type="evidence" value="ECO:0007669"/>
    <property type="project" value="UniProtKB-KW"/>
</dbReference>
<dbReference type="Pfam" id="PF07005">
    <property type="entry name" value="SBD_N"/>
    <property type="match status" value="1"/>
</dbReference>
<proteinExistence type="inferred from homology"/>
<dbReference type="InterPro" id="IPR031475">
    <property type="entry name" value="NBD_C"/>
</dbReference>
<accession>A0AB74U9B8</accession>
<feature type="region of interest" description="Disordered" evidence="7">
    <location>
        <begin position="435"/>
        <end position="467"/>
    </location>
</feature>
<dbReference type="RefSeq" id="WP_353980089.1">
    <property type="nucleotide sequence ID" value="NZ_CP159578.1"/>
</dbReference>
<comment type="similarity">
    <text evidence="1">Belongs to the four-carbon acid sugar kinase family.</text>
</comment>
<evidence type="ECO:0000256" key="6">
    <source>
        <dbReference type="ARBA" id="ARBA00023277"/>
    </source>
</evidence>
<feature type="domain" description="Four-carbon acid sugar kinase nucleotide binding" evidence="9">
    <location>
        <begin position="271"/>
        <end position="423"/>
    </location>
</feature>
<dbReference type="GO" id="GO:0016301">
    <property type="term" value="F:kinase activity"/>
    <property type="evidence" value="ECO:0007669"/>
    <property type="project" value="UniProtKB-KW"/>
</dbReference>
<dbReference type="EMBL" id="CP159578">
    <property type="protein sequence ID" value="XCJ79138.1"/>
    <property type="molecule type" value="Genomic_DNA"/>
</dbReference>
<dbReference type="Gene3D" id="3.40.980.20">
    <property type="entry name" value="Four-carbon acid sugar kinase, nucleotide binding domain"/>
    <property type="match status" value="1"/>
</dbReference>
<evidence type="ECO:0000313" key="10">
    <source>
        <dbReference type="EMBL" id="XCJ79138.1"/>
    </source>
</evidence>
<feature type="domain" description="Four-carbon acid sugar kinase N-terminal" evidence="8">
    <location>
        <begin position="13"/>
        <end position="228"/>
    </location>
</feature>
<evidence type="ECO:0000256" key="7">
    <source>
        <dbReference type="SAM" id="MobiDB-lite"/>
    </source>
</evidence>
<keyword evidence="4 10" id="KW-0418">Kinase</keyword>
<evidence type="ECO:0000256" key="5">
    <source>
        <dbReference type="ARBA" id="ARBA00022840"/>
    </source>
</evidence>
<dbReference type="Pfam" id="PF17042">
    <property type="entry name" value="NBD_C"/>
    <property type="match status" value="1"/>
</dbReference>
<name>A0AB74U9B8_9GAMM</name>
<dbReference type="AlphaFoldDB" id="A0AB74U9B8"/>
<keyword evidence="3" id="KW-0547">Nucleotide-binding</keyword>
<dbReference type="SUPFAM" id="SSF142764">
    <property type="entry name" value="YgbK-like"/>
    <property type="match status" value="1"/>
</dbReference>
<evidence type="ECO:0000256" key="2">
    <source>
        <dbReference type="ARBA" id="ARBA00022679"/>
    </source>
</evidence>
<dbReference type="InterPro" id="IPR042213">
    <property type="entry name" value="NBD_C_sf"/>
</dbReference>
<keyword evidence="2" id="KW-0808">Transferase</keyword>
<organism evidence="10">
    <name type="scientific">Salinicola endophyticus</name>
    <dbReference type="NCBI Taxonomy" id="1949083"/>
    <lineage>
        <taxon>Bacteria</taxon>
        <taxon>Pseudomonadati</taxon>
        <taxon>Pseudomonadota</taxon>
        <taxon>Gammaproteobacteria</taxon>
        <taxon>Oceanospirillales</taxon>
        <taxon>Halomonadaceae</taxon>
        <taxon>Salinicola</taxon>
    </lineage>
</organism>
<evidence type="ECO:0000256" key="1">
    <source>
        <dbReference type="ARBA" id="ARBA00005715"/>
    </source>
</evidence>
<evidence type="ECO:0000256" key="3">
    <source>
        <dbReference type="ARBA" id="ARBA00022741"/>
    </source>
</evidence>